<comment type="caution">
    <text evidence="1">The sequence shown here is derived from an EMBL/GenBank/DDBJ whole genome shotgun (WGS) entry which is preliminary data.</text>
</comment>
<dbReference type="OrthoDB" id="444959at2759"/>
<organism evidence="1 2">
    <name type="scientific">Symbiodinium pilosum</name>
    <name type="common">Dinoflagellate</name>
    <dbReference type="NCBI Taxonomy" id="2952"/>
    <lineage>
        <taxon>Eukaryota</taxon>
        <taxon>Sar</taxon>
        <taxon>Alveolata</taxon>
        <taxon>Dinophyceae</taxon>
        <taxon>Suessiales</taxon>
        <taxon>Symbiodiniaceae</taxon>
        <taxon>Symbiodinium</taxon>
    </lineage>
</organism>
<protein>
    <submittedName>
        <fullName evidence="1">MCAT protein</fullName>
    </submittedName>
</protein>
<accession>A0A812QCS2</accession>
<dbReference type="InterPro" id="IPR009091">
    <property type="entry name" value="RCC1/BLIP-II"/>
</dbReference>
<evidence type="ECO:0000313" key="2">
    <source>
        <dbReference type="Proteomes" id="UP000649617"/>
    </source>
</evidence>
<proteinExistence type="predicted"/>
<dbReference type="EMBL" id="CAJNIZ010016651">
    <property type="protein sequence ID" value="CAE7388359.1"/>
    <property type="molecule type" value="Genomic_DNA"/>
</dbReference>
<dbReference type="SUPFAM" id="SSF50985">
    <property type="entry name" value="RCC1/BLIP-II"/>
    <property type="match status" value="1"/>
</dbReference>
<dbReference type="AlphaFoldDB" id="A0A812QCS2"/>
<name>A0A812QCS2_SYMPI</name>
<reference evidence="1" key="1">
    <citation type="submission" date="2021-02" db="EMBL/GenBank/DDBJ databases">
        <authorList>
            <person name="Dougan E. K."/>
            <person name="Rhodes N."/>
            <person name="Thang M."/>
            <person name="Chan C."/>
        </authorList>
    </citation>
    <scope>NUCLEOTIDE SEQUENCE</scope>
</reference>
<dbReference type="Gene3D" id="2.130.10.30">
    <property type="entry name" value="Regulator of chromosome condensation 1/beta-lactamase-inhibitor protein II"/>
    <property type="match status" value="1"/>
</dbReference>
<sequence length="81" mass="8363">AIVRDAQLASTHTAFALLRCDGSVVTWGSAYQGGDSVAFQSKLQDVVKIYSSDYAFAAVRADGSVVTWGNACAGGDSSSVQ</sequence>
<gene>
    <name evidence="1" type="primary">MCAT</name>
    <name evidence="1" type="ORF">SPIL2461_LOCUS9512</name>
</gene>
<evidence type="ECO:0000313" key="1">
    <source>
        <dbReference type="EMBL" id="CAE7388359.1"/>
    </source>
</evidence>
<feature type="non-terminal residue" evidence="1">
    <location>
        <position position="1"/>
    </location>
</feature>
<dbReference type="Proteomes" id="UP000649617">
    <property type="component" value="Unassembled WGS sequence"/>
</dbReference>
<feature type="non-terminal residue" evidence="1">
    <location>
        <position position="81"/>
    </location>
</feature>
<keyword evidence="2" id="KW-1185">Reference proteome</keyword>